<organism evidence="1">
    <name type="scientific">Arundo donax</name>
    <name type="common">Giant reed</name>
    <name type="synonym">Donax arundinaceus</name>
    <dbReference type="NCBI Taxonomy" id="35708"/>
    <lineage>
        <taxon>Eukaryota</taxon>
        <taxon>Viridiplantae</taxon>
        <taxon>Streptophyta</taxon>
        <taxon>Embryophyta</taxon>
        <taxon>Tracheophyta</taxon>
        <taxon>Spermatophyta</taxon>
        <taxon>Magnoliopsida</taxon>
        <taxon>Liliopsida</taxon>
        <taxon>Poales</taxon>
        <taxon>Poaceae</taxon>
        <taxon>PACMAD clade</taxon>
        <taxon>Arundinoideae</taxon>
        <taxon>Arundineae</taxon>
        <taxon>Arundo</taxon>
    </lineage>
</organism>
<reference evidence="1" key="2">
    <citation type="journal article" date="2015" name="Data Brief">
        <title>Shoot transcriptome of the giant reed, Arundo donax.</title>
        <authorList>
            <person name="Barrero R.A."/>
            <person name="Guerrero F.D."/>
            <person name="Moolhuijzen P."/>
            <person name="Goolsby J.A."/>
            <person name="Tidwell J."/>
            <person name="Bellgard S.E."/>
            <person name="Bellgard M.I."/>
        </authorList>
    </citation>
    <scope>NUCLEOTIDE SEQUENCE</scope>
    <source>
        <tissue evidence="1">Shoot tissue taken approximately 20 cm above the soil surface</tissue>
    </source>
</reference>
<accession>A0A0A9DJ97</accession>
<dbReference type="AlphaFoldDB" id="A0A0A9DJ97"/>
<dbReference type="EMBL" id="GBRH01212170">
    <property type="protein sequence ID" value="JAD85725.1"/>
    <property type="molecule type" value="Transcribed_RNA"/>
</dbReference>
<sequence length="147" mass="15957">MDSGATTCGGAIAPCPVIVTPLISTAWFGTMVAMRRTPICCVLLTAIAAVVTFPWESSAGLSAFLGFLARRRFSLEAGRASGIALSPLNKLFLWTEQKSVPHFALVPHPWNLHRLPPPCLMQKSVRPCALFVHPSDLHRLPPPCLMQ</sequence>
<reference evidence="1" key="1">
    <citation type="submission" date="2014-09" db="EMBL/GenBank/DDBJ databases">
        <authorList>
            <person name="Magalhaes I.L.F."/>
            <person name="Oliveira U."/>
            <person name="Santos F.R."/>
            <person name="Vidigal T.H.D.A."/>
            <person name="Brescovit A.D."/>
            <person name="Santos A.J."/>
        </authorList>
    </citation>
    <scope>NUCLEOTIDE SEQUENCE</scope>
    <source>
        <tissue evidence="1">Shoot tissue taken approximately 20 cm above the soil surface</tissue>
    </source>
</reference>
<evidence type="ECO:0000313" key="1">
    <source>
        <dbReference type="EMBL" id="JAD85725.1"/>
    </source>
</evidence>
<proteinExistence type="predicted"/>
<name>A0A0A9DJ97_ARUDO</name>
<protein>
    <submittedName>
        <fullName evidence="1">Uncharacterized protein</fullName>
    </submittedName>
</protein>